<dbReference type="GO" id="GO:0000049">
    <property type="term" value="F:tRNA binding"/>
    <property type="evidence" value="ECO:0007669"/>
    <property type="project" value="UniProtKB-UniRule"/>
</dbReference>
<dbReference type="EC" id="3.1.1.-" evidence="2"/>
<dbReference type="GO" id="GO:0019478">
    <property type="term" value="P:D-amino acid catabolic process"/>
    <property type="evidence" value="ECO:0007669"/>
    <property type="project" value="UniProtKB-UniRule"/>
</dbReference>
<gene>
    <name evidence="2" type="primary">dtd</name>
    <name evidence="3" type="ORF">E9229_003373</name>
</gene>
<dbReference type="PANTHER" id="PTHR10472:SF5">
    <property type="entry name" value="D-AMINOACYL-TRNA DEACYLASE 1"/>
    <property type="match status" value="1"/>
</dbReference>
<comment type="function">
    <text evidence="2">An aminoacyl-tRNA editing enzyme that deacylates mischarged D-aminoacyl-tRNAs. Also deacylates mischarged glycyl-tRNA(Ala), protecting cells against glycine mischarging by AlaRS. Acts via tRNA-based rather than protein-based catalysis; rejects L-amino acids rather than detecting D-amino acids in the active site. By recycling D-aminoacyl-tRNA to D-amino acids and free tRNA molecules, this enzyme counteracts the toxicity associated with the formation of D-aminoacyl-tRNA entities in vivo and helps enforce protein L-homochirality.</text>
</comment>
<comment type="domain">
    <text evidence="2">A Gly-cisPro motif from one monomer fits into the active site of the other monomer to allow specific chiral rejection of L-amino acids.</text>
</comment>
<dbReference type="InterPro" id="IPR023509">
    <property type="entry name" value="DTD-like_sf"/>
</dbReference>
<dbReference type="Proteomes" id="UP000523000">
    <property type="component" value="Unassembled WGS sequence"/>
</dbReference>
<protein>
    <recommendedName>
        <fullName evidence="2">D-aminoacyl-tRNA deacylase</fullName>
        <shortName evidence="2">DTD</shortName>
        <ecNumber evidence="2">3.1.1.96</ecNumber>
    </recommendedName>
    <alternativeName>
        <fullName evidence="2">Gly-tRNA(Ala) deacylase</fullName>
        <ecNumber evidence="2">3.1.1.-</ecNumber>
    </alternativeName>
</protein>
<comment type="subcellular location">
    <subcellularLocation>
        <location evidence="2">Cytoplasm</location>
    </subcellularLocation>
</comment>
<dbReference type="EMBL" id="JACHVS010000002">
    <property type="protein sequence ID" value="MBB2997126.1"/>
    <property type="molecule type" value="Genomic_DNA"/>
</dbReference>
<comment type="catalytic activity">
    <reaction evidence="2">
        <text>a D-aminoacyl-tRNA + H2O = a tRNA + a D-alpha-amino acid + H(+)</text>
        <dbReference type="Rhea" id="RHEA:13953"/>
        <dbReference type="Rhea" id="RHEA-COMP:10123"/>
        <dbReference type="Rhea" id="RHEA-COMP:10124"/>
        <dbReference type="ChEBI" id="CHEBI:15377"/>
        <dbReference type="ChEBI" id="CHEBI:15378"/>
        <dbReference type="ChEBI" id="CHEBI:59871"/>
        <dbReference type="ChEBI" id="CHEBI:78442"/>
        <dbReference type="ChEBI" id="CHEBI:79333"/>
        <dbReference type="EC" id="3.1.1.96"/>
    </reaction>
</comment>
<evidence type="ECO:0000313" key="4">
    <source>
        <dbReference type="Proteomes" id="UP000523000"/>
    </source>
</evidence>
<keyword evidence="2" id="KW-0820">tRNA-binding</keyword>
<dbReference type="GO" id="GO:0106026">
    <property type="term" value="F:Gly-tRNA(Ala) deacylase activity"/>
    <property type="evidence" value="ECO:0007669"/>
    <property type="project" value="UniProtKB-UniRule"/>
</dbReference>
<feature type="short sequence motif" description="Gly-cisPro motif, important for rejection of L-amino acids" evidence="2">
    <location>
        <begin position="133"/>
        <end position="134"/>
    </location>
</feature>
<dbReference type="PANTHER" id="PTHR10472">
    <property type="entry name" value="D-TYROSYL-TRNA TYR DEACYLASE"/>
    <property type="match status" value="1"/>
</dbReference>
<keyword evidence="2" id="KW-0694">RNA-binding</keyword>
<comment type="catalytic activity">
    <reaction evidence="2">
        <text>glycyl-tRNA(Ala) + H2O = tRNA(Ala) + glycine + H(+)</text>
        <dbReference type="Rhea" id="RHEA:53744"/>
        <dbReference type="Rhea" id="RHEA-COMP:9657"/>
        <dbReference type="Rhea" id="RHEA-COMP:13640"/>
        <dbReference type="ChEBI" id="CHEBI:15377"/>
        <dbReference type="ChEBI" id="CHEBI:15378"/>
        <dbReference type="ChEBI" id="CHEBI:57305"/>
        <dbReference type="ChEBI" id="CHEBI:78442"/>
        <dbReference type="ChEBI" id="CHEBI:78522"/>
    </reaction>
</comment>
<name>A0A839QT30_9MICC</name>
<proteinExistence type="inferred from homology"/>
<dbReference type="RefSeq" id="WP_183512677.1">
    <property type="nucleotide sequence ID" value="NZ_BAABGK010000101.1"/>
</dbReference>
<comment type="similarity">
    <text evidence="1 2">Belongs to the DTD family.</text>
</comment>
<dbReference type="AlphaFoldDB" id="A0A839QT30"/>
<organism evidence="3 4">
    <name type="scientific">Paeniglutamicibacter cryotolerans</name>
    <dbReference type="NCBI Taxonomy" id="670079"/>
    <lineage>
        <taxon>Bacteria</taxon>
        <taxon>Bacillati</taxon>
        <taxon>Actinomycetota</taxon>
        <taxon>Actinomycetes</taxon>
        <taxon>Micrococcales</taxon>
        <taxon>Micrococcaceae</taxon>
        <taxon>Paeniglutamicibacter</taxon>
    </lineage>
</organism>
<dbReference type="HAMAP" id="MF_00518">
    <property type="entry name" value="Deacylase_Dtd"/>
    <property type="match status" value="1"/>
</dbReference>
<dbReference type="Pfam" id="PF02580">
    <property type="entry name" value="Tyr_Deacylase"/>
    <property type="match status" value="1"/>
</dbReference>
<dbReference type="SUPFAM" id="SSF69500">
    <property type="entry name" value="DTD-like"/>
    <property type="match status" value="1"/>
</dbReference>
<dbReference type="EC" id="3.1.1.96" evidence="2"/>
<keyword evidence="4" id="KW-1185">Reference proteome</keyword>
<dbReference type="GO" id="GO:0043908">
    <property type="term" value="F:Ser(Gly)-tRNA(Ala) hydrolase activity"/>
    <property type="evidence" value="ECO:0007669"/>
    <property type="project" value="UniProtKB-UniRule"/>
</dbReference>
<reference evidence="3 4" key="1">
    <citation type="submission" date="2020-08" db="EMBL/GenBank/DDBJ databases">
        <title>Sequencing the genomes of 1000 actinobacteria strains.</title>
        <authorList>
            <person name="Klenk H.-P."/>
        </authorList>
    </citation>
    <scope>NUCLEOTIDE SEQUENCE [LARGE SCALE GENOMIC DNA]</scope>
    <source>
        <strain evidence="3 4">DSM 22826</strain>
    </source>
</reference>
<comment type="subunit">
    <text evidence="2">Homodimer.</text>
</comment>
<dbReference type="GO" id="GO:0005737">
    <property type="term" value="C:cytoplasm"/>
    <property type="evidence" value="ECO:0007669"/>
    <property type="project" value="UniProtKB-SubCell"/>
</dbReference>
<dbReference type="GO" id="GO:0051500">
    <property type="term" value="F:D-tyrosyl-tRNA(Tyr) deacylase activity"/>
    <property type="evidence" value="ECO:0007669"/>
    <property type="project" value="TreeGrafter"/>
</dbReference>
<evidence type="ECO:0000256" key="2">
    <source>
        <dbReference type="HAMAP-Rule" id="MF_00518"/>
    </source>
</evidence>
<keyword evidence="2 3" id="KW-0378">Hydrolase</keyword>
<sequence length="147" mass="15923">MKAVVQRVSRASVEVEGTVVGKIEGPGLMVLLGVTTTDTSAEASKLAEKIWRLRMMDEEKSCADLSAPLLVISQFTLYGDVRKGRRPGWTAAAPREVSEPLYQEFMEQLRVRGAHVESGVFGATMEVSLVNSGPFTLVIDTDQLPGA</sequence>
<accession>A0A839QT30</accession>
<keyword evidence="2" id="KW-0963">Cytoplasm</keyword>
<dbReference type="Gene3D" id="3.50.80.10">
    <property type="entry name" value="D-tyrosyl-tRNA(Tyr) deacylase"/>
    <property type="match status" value="1"/>
</dbReference>
<dbReference type="InterPro" id="IPR003732">
    <property type="entry name" value="Daa-tRNA_deacyls_DTD"/>
</dbReference>
<dbReference type="FunFam" id="3.50.80.10:FF:000001">
    <property type="entry name" value="D-aminoacyl-tRNA deacylase"/>
    <property type="match status" value="1"/>
</dbReference>
<comment type="caution">
    <text evidence="3">The sequence shown here is derived from an EMBL/GenBank/DDBJ whole genome shotgun (WGS) entry which is preliminary data.</text>
</comment>
<evidence type="ECO:0000313" key="3">
    <source>
        <dbReference type="EMBL" id="MBB2997126.1"/>
    </source>
</evidence>
<evidence type="ECO:0000256" key="1">
    <source>
        <dbReference type="ARBA" id="ARBA00009673"/>
    </source>
</evidence>
<dbReference type="NCBIfam" id="TIGR00256">
    <property type="entry name" value="D-aminoacyl-tRNA deacylase"/>
    <property type="match status" value="1"/>
</dbReference>